<accession>A0ABD1BPF2</accession>
<keyword evidence="3" id="KW-1133">Transmembrane helix</keyword>
<keyword evidence="6" id="KW-1185">Reference proteome</keyword>
<reference evidence="5 6" key="1">
    <citation type="submission" date="2024-04" db="EMBL/GenBank/DDBJ databases">
        <title>Genome assembly C_amara_ONT_v2.</title>
        <authorList>
            <person name="Yant L."/>
            <person name="Moore C."/>
            <person name="Slenker M."/>
        </authorList>
    </citation>
    <scope>NUCLEOTIDE SEQUENCE [LARGE SCALE GENOMIC DNA]</scope>
    <source>
        <tissue evidence="5">Leaf</tissue>
    </source>
</reference>
<dbReference type="PROSITE" id="PS00154">
    <property type="entry name" value="ATPASE_E1_E2"/>
    <property type="match status" value="1"/>
</dbReference>
<comment type="caution">
    <text evidence="5">The sequence shown here is derived from an EMBL/GenBank/DDBJ whole genome shotgun (WGS) entry which is preliminary data.</text>
</comment>
<evidence type="ECO:0000256" key="4">
    <source>
        <dbReference type="ARBA" id="ARBA00023136"/>
    </source>
</evidence>
<dbReference type="PANTHER" id="PTHR43079:SF3">
    <property type="entry name" value="HMA DOMAIN-CONTAINING PROTEIN"/>
    <property type="match status" value="1"/>
</dbReference>
<sequence>MESSALIHSSSFSVSRFTDAKSTRFNSTTLIITIFPIHITNSFTPPRRSLLLLAKAACKNHNHNHQHCCSVELTVSNHPQKLLIAFPKAIGWIRLSNFLREHHHLCCSSAAIFLAAAVSPHFIPKPYIIPIQYTFMIIAFPHVGISASLDALMDIAGGKVNIHVLMALAAFASVFMGNTLEEGLLLTMFNLAHIKLKESNPNSALVIDVNNDNVPNFFDLSYKSVHVHNVEVESYRGGQVLDSLPSCHIIAFDKTGTLTTSGLTCKATEPIYGHHQSSVTPCCMPNCEKEAMEKGTIHPIGRAMVDHNVGKDLPYVSVESF</sequence>
<organism evidence="5 6">
    <name type="scientific">Cardamine amara subsp. amara</name>
    <dbReference type="NCBI Taxonomy" id="228776"/>
    <lineage>
        <taxon>Eukaryota</taxon>
        <taxon>Viridiplantae</taxon>
        <taxon>Streptophyta</taxon>
        <taxon>Embryophyta</taxon>
        <taxon>Tracheophyta</taxon>
        <taxon>Spermatophyta</taxon>
        <taxon>Magnoliopsida</taxon>
        <taxon>eudicotyledons</taxon>
        <taxon>Gunneridae</taxon>
        <taxon>Pentapetalae</taxon>
        <taxon>rosids</taxon>
        <taxon>malvids</taxon>
        <taxon>Brassicales</taxon>
        <taxon>Brassicaceae</taxon>
        <taxon>Cardamineae</taxon>
        <taxon>Cardamine</taxon>
    </lineage>
</organism>
<comment type="subcellular location">
    <subcellularLocation>
        <location evidence="1">Membrane</location>
    </subcellularLocation>
</comment>
<dbReference type="InterPro" id="IPR023214">
    <property type="entry name" value="HAD_sf"/>
</dbReference>
<keyword evidence="4" id="KW-0472">Membrane</keyword>
<gene>
    <name evidence="5" type="ORF">V5N11_003982</name>
</gene>
<evidence type="ECO:0000256" key="2">
    <source>
        <dbReference type="ARBA" id="ARBA00022692"/>
    </source>
</evidence>
<dbReference type="Gene3D" id="3.40.50.1000">
    <property type="entry name" value="HAD superfamily/HAD-like"/>
    <property type="match status" value="1"/>
</dbReference>
<protein>
    <submittedName>
        <fullName evidence="5">Cadmium/zinc-transporting ATPase HMA1</fullName>
    </submittedName>
</protein>
<dbReference type="Proteomes" id="UP001558713">
    <property type="component" value="Unassembled WGS sequence"/>
</dbReference>
<name>A0ABD1BPF2_CARAN</name>
<evidence type="ECO:0000256" key="1">
    <source>
        <dbReference type="ARBA" id="ARBA00004370"/>
    </source>
</evidence>
<dbReference type="InterPro" id="IPR051949">
    <property type="entry name" value="Cation_Transport_ATPase"/>
</dbReference>
<evidence type="ECO:0000256" key="3">
    <source>
        <dbReference type="ARBA" id="ARBA00022989"/>
    </source>
</evidence>
<dbReference type="GO" id="GO:0016020">
    <property type="term" value="C:membrane"/>
    <property type="evidence" value="ECO:0007669"/>
    <property type="project" value="UniProtKB-SubCell"/>
</dbReference>
<keyword evidence="2" id="KW-0812">Transmembrane</keyword>
<dbReference type="AlphaFoldDB" id="A0ABD1BPF2"/>
<dbReference type="Gene3D" id="3.40.1110.10">
    <property type="entry name" value="Calcium-transporting ATPase, cytoplasmic domain N"/>
    <property type="match status" value="1"/>
</dbReference>
<dbReference type="InterPro" id="IPR018303">
    <property type="entry name" value="ATPase_P-typ_P_site"/>
</dbReference>
<dbReference type="EMBL" id="JBANAX010000190">
    <property type="protein sequence ID" value="KAL1219103.1"/>
    <property type="molecule type" value="Genomic_DNA"/>
</dbReference>
<proteinExistence type="predicted"/>
<evidence type="ECO:0000313" key="6">
    <source>
        <dbReference type="Proteomes" id="UP001558713"/>
    </source>
</evidence>
<dbReference type="InterPro" id="IPR023299">
    <property type="entry name" value="ATPase_P-typ_cyto_dom_N"/>
</dbReference>
<evidence type="ECO:0000313" key="5">
    <source>
        <dbReference type="EMBL" id="KAL1219103.1"/>
    </source>
</evidence>
<dbReference type="PANTHER" id="PTHR43079">
    <property type="entry name" value="PROBABLE CADMIUM/ZINC-TRANSPORTING ATPASE HMA1"/>
    <property type="match status" value="1"/>
</dbReference>